<dbReference type="OrthoDB" id="5289400at2"/>
<name>A0A1G7PPL7_9BACT</name>
<feature type="transmembrane region" description="Helical" evidence="8">
    <location>
        <begin position="86"/>
        <end position="105"/>
    </location>
</feature>
<protein>
    <submittedName>
        <fullName evidence="10">Transporter, CPA2 family</fullName>
    </submittedName>
</protein>
<evidence type="ECO:0000256" key="2">
    <source>
        <dbReference type="ARBA" id="ARBA00022448"/>
    </source>
</evidence>
<dbReference type="AlphaFoldDB" id="A0A1G7PPL7"/>
<dbReference type="PANTHER" id="PTHR43562">
    <property type="entry name" value="NAPA-TYPE SODIUM/HYDROGEN ANTIPORTER"/>
    <property type="match status" value="1"/>
</dbReference>
<evidence type="ECO:0000256" key="1">
    <source>
        <dbReference type="ARBA" id="ARBA00004141"/>
    </source>
</evidence>
<evidence type="ECO:0000259" key="9">
    <source>
        <dbReference type="Pfam" id="PF00999"/>
    </source>
</evidence>
<feature type="transmembrane region" description="Helical" evidence="8">
    <location>
        <begin position="210"/>
        <end position="243"/>
    </location>
</feature>
<feature type="transmembrane region" description="Helical" evidence="8">
    <location>
        <begin position="351"/>
        <end position="371"/>
    </location>
</feature>
<reference evidence="11" key="1">
    <citation type="submission" date="2016-10" db="EMBL/GenBank/DDBJ databases">
        <authorList>
            <person name="Varghese N."/>
            <person name="Submissions S."/>
        </authorList>
    </citation>
    <scope>NUCLEOTIDE SEQUENCE [LARGE SCALE GENOMIC DNA]</scope>
    <source>
        <strain evidence="11">GAS232</strain>
    </source>
</reference>
<dbReference type="PANTHER" id="PTHR43562:SF1">
    <property type="entry name" value="NA(+)_H(+) ANTIPORTER YJBQ-RELATED"/>
    <property type="match status" value="1"/>
</dbReference>
<feature type="transmembrane region" description="Helical" evidence="8">
    <location>
        <begin position="278"/>
        <end position="299"/>
    </location>
</feature>
<dbReference type="RefSeq" id="WP_083346331.1">
    <property type="nucleotide sequence ID" value="NZ_LT629690.1"/>
</dbReference>
<evidence type="ECO:0000256" key="8">
    <source>
        <dbReference type="SAM" id="Phobius"/>
    </source>
</evidence>
<dbReference type="Gene3D" id="1.20.1530.20">
    <property type="match status" value="1"/>
</dbReference>
<evidence type="ECO:0000256" key="7">
    <source>
        <dbReference type="ARBA" id="ARBA00023136"/>
    </source>
</evidence>
<keyword evidence="4 8" id="KW-0812">Transmembrane</keyword>
<keyword evidence="5 8" id="KW-1133">Transmembrane helix</keyword>
<keyword evidence="3" id="KW-0050">Antiport</keyword>
<comment type="subcellular location">
    <subcellularLocation>
        <location evidence="1">Membrane</location>
        <topology evidence="1">Multi-pass membrane protein</topology>
    </subcellularLocation>
</comment>
<sequence>MHIPAQTLTYLFMIFGLLVVPRALQRFRVPAPLTCFALGILAAIFLKQLVGDPVGTVVATFGIAALFLLAGLEVDLVEIRHQLPQLSGYLATRAIFLAAFAWVGIRYFHMSWQASTLLALGLLTPSTGFILDTLPNSGLDISEQGEVSIDAIAGEIMALLLLFFVSQSGSMVILGSSALILLLLIVITPFLFLFFGKYVVPYAPGSEFSLLLMVGIVCAVITQNIGIHYLIGAFIAGLIASLLKTRMATLASNENLHAVRLFSSFFIPFYFFHEGMDVPAGALVLKSLLYGVLLSVIVIPIRICKNWLQTRYLSRRTAQAAFRVAIALEPTLIFTIVIAGVLHEAFHIPDALYGGLLIYAAVTTILPSLVLPSLSIPSEPEVYGVEATE</sequence>
<feature type="transmembrane region" description="Helical" evidence="8">
    <location>
        <begin position="147"/>
        <end position="165"/>
    </location>
</feature>
<feature type="transmembrane region" description="Helical" evidence="8">
    <location>
        <begin position="255"/>
        <end position="272"/>
    </location>
</feature>
<evidence type="ECO:0000256" key="5">
    <source>
        <dbReference type="ARBA" id="ARBA00022989"/>
    </source>
</evidence>
<feature type="transmembrane region" description="Helical" evidence="8">
    <location>
        <begin position="53"/>
        <end position="74"/>
    </location>
</feature>
<feature type="transmembrane region" description="Helical" evidence="8">
    <location>
        <begin position="320"/>
        <end position="339"/>
    </location>
</feature>
<dbReference type="InterPro" id="IPR038770">
    <property type="entry name" value="Na+/solute_symporter_sf"/>
</dbReference>
<feature type="transmembrane region" description="Helical" evidence="8">
    <location>
        <begin position="117"/>
        <end position="135"/>
    </location>
</feature>
<dbReference type="Pfam" id="PF00999">
    <property type="entry name" value="Na_H_Exchanger"/>
    <property type="match status" value="1"/>
</dbReference>
<accession>A0A1G7PPL7</accession>
<evidence type="ECO:0000313" key="11">
    <source>
        <dbReference type="Proteomes" id="UP000182427"/>
    </source>
</evidence>
<proteinExistence type="predicted"/>
<keyword evidence="6" id="KW-0406">Ion transport</keyword>
<organism evidence="10 11">
    <name type="scientific">Terriglobus roseus</name>
    <dbReference type="NCBI Taxonomy" id="392734"/>
    <lineage>
        <taxon>Bacteria</taxon>
        <taxon>Pseudomonadati</taxon>
        <taxon>Acidobacteriota</taxon>
        <taxon>Terriglobia</taxon>
        <taxon>Terriglobales</taxon>
        <taxon>Acidobacteriaceae</taxon>
        <taxon>Terriglobus</taxon>
    </lineage>
</organism>
<gene>
    <name evidence="10" type="ORF">SAMN05444167_3560</name>
</gene>
<keyword evidence="2" id="KW-0813">Transport</keyword>
<dbReference type="InterPro" id="IPR006153">
    <property type="entry name" value="Cation/H_exchanger_TM"/>
</dbReference>
<dbReference type="GO" id="GO:1902600">
    <property type="term" value="P:proton transmembrane transport"/>
    <property type="evidence" value="ECO:0007669"/>
    <property type="project" value="InterPro"/>
</dbReference>
<feature type="domain" description="Cation/H+ exchanger transmembrane" evidence="9">
    <location>
        <begin position="17"/>
        <end position="371"/>
    </location>
</feature>
<evidence type="ECO:0000256" key="3">
    <source>
        <dbReference type="ARBA" id="ARBA00022449"/>
    </source>
</evidence>
<dbReference type="EMBL" id="LT629690">
    <property type="protein sequence ID" value="SDF87380.1"/>
    <property type="molecule type" value="Genomic_DNA"/>
</dbReference>
<feature type="transmembrane region" description="Helical" evidence="8">
    <location>
        <begin position="30"/>
        <end position="46"/>
    </location>
</feature>
<feature type="transmembrane region" description="Helical" evidence="8">
    <location>
        <begin position="172"/>
        <end position="195"/>
    </location>
</feature>
<keyword evidence="7 8" id="KW-0472">Membrane</keyword>
<dbReference type="GO" id="GO:0015297">
    <property type="term" value="F:antiporter activity"/>
    <property type="evidence" value="ECO:0007669"/>
    <property type="project" value="UniProtKB-KW"/>
</dbReference>
<evidence type="ECO:0000313" key="10">
    <source>
        <dbReference type="EMBL" id="SDF87380.1"/>
    </source>
</evidence>
<evidence type="ECO:0000256" key="6">
    <source>
        <dbReference type="ARBA" id="ARBA00023065"/>
    </source>
</evidence>
<feature type="transmembrane region" description="Helical" evidence="8">
    <location>
        <begin position="7"/>
        <end position="24"/>
    </location>
</feature>
<dbReference type="Proteomes" id="UP000182427">
    <property type="component" value="Chromosome I"/>
</dbReference>
<evidence type="ECO:0000256" key="4">
    <source>
        <dbReference type="ARBA" id="ARBA00022692"/>
    </source>
</evidence>
<keyword evidence="11" id="KW-1185">Reference proteome</keyword>
<dbReference type="GO" id="GO:0016020">
    <property type="term" value="C:membrane"/>
    <property type="evidence" value="ECO:0007669"/>
    <property type="project" value="UniProtKB-SubCell"/>
</dbReference>